<keyword evidence="1" id="KW-0472">Membrane</keyword>
<name>A0A4D6LCY4_VIGUN</name>
<accession>A0A4D6LCY4</accession>
<proteinExistence type="predicted"/>
<sequence>MAAADGAAPPSPARLDGGGAMAAMAAAADVCLRGEVVVAGSCEDGRRCNAFAEFAVLICSSLLFCLALMVVREGWWSVLVVAADGDALVVAVEGGREIRVRVSCVRWRR</sequence>
<dbReference type="AlphaFoldDB" id="A0A4D6LCY4"/>
<dbReference type="EMBL" id="CP039347">
    <property type="protein sequence ID" value="QCD86353.1"/>
    <property type="molecule type" value="Genomic_DNA"/>
</dbReference>
<gene>
    <name evidence="2" type="ORF">DEO72_LG3g874</name>
</gene>
<reference evidence="2 3" key="1">
    <citation type="submission" date="2019-04" db="EMBL/GenBank/DDBJ databases">
        <title>An improved genome assembly and genetic linkage map for asparagus bean, Vigna unguiculata ssp. sesquipedialis.</title>
        <authorList>
            <person name="Xia Q."/>
            <person name="Zhang R."/>
            <person name="Dong Y."/>
        </authorList>
    </citation>
    <scope>NUCLEOTIDE SEQUENCE [LARGE SCALE GENOMIC DNA]</scope>
    <source>
        <tissue evidence="2">Leaf</tissue>
    </source>
</reference>
<protein>
    <submittedName>
        <fullName evidence="2">Uncharacterized protein</fullName>
    </submittedName>
</protein>
<keyword evidence="3" id="KW-1185">Reference proteome</keyword>
<evidence type="ECO:0000256" key="1">
    <source>
        <dbReference type="SAM" id="Phobius"/>
    </source>
</evidence>
<organism evidence="2 3">
    <name type="scientific">Vigna unguiculata</name>
    <name type="common">Cowpea</name>
    <dbReference type="NCBI Taxonomy" id="3917"/>
    <lineage>
        <taxon>Eukaryota</taxon>
        <taxon>Viridiplantae</taxon>
        <taxon>Streptophyta</taxon>
        <taxon>Embryophyta</taxon>
        <taxon>Tracheophyta</taxon>
        <taxon>Spermatophyta</taxon>
        <taxon>Magnoliopsida</taxon>
        <taxon>eudicotyledons</taxon>
        <taxon>Gunneridae</taxon>
        <taxon>Pentapetalae</taxon>
        <taxon>rosids</taxon>
        <taxon>fabids</taxon>
        <taxon>Fabales</taxon>
        <taxon>Fabaceae</taxon>
        <taxon>Papilionoideae</taxon>
        <taxon>50 kb inversion clade</taxon>
        <taxon>NPAAA clade</taxon>
        <taxon>indigoferoid/millettioid clade</taxon>
        <taxon>Phaseoleae</taxon>
        <taxon>Vigna</taxon>
    </lineage>
</organism>
<feature type="transmembrane region" description="Helical" evidence="1">
    <location>
        <begin position="50"/>
        <end position="69"/>
    </location>
</feature>
<keyword evidence="1" id="KW-0812">Transmembrane</keyword>
<evidence type="ECO:0000313" key="3">
    <source>
        <dbReference type="Proteomes" id="UP000501690"/>
    </source>
</evidence>
<evidence type="ECO:0000313" key="2">
    <source>
        <dbReference type="EMBL" id="QCD86353.1"/>
    </source>
</evidence>
<keyword evidence="1" id="KW-1133">Transmembrane helix</keyword>
<dbReference type="Proteomes" id="UP000501690">
    <property type="component" value="Linkage Group LG3"/>
</dbReference>